<protein>
    <submittedName>
        <fullName evidence="1">15724_t:CDS:1</fullName>
    </submittedName>
</protein>
<comment type="caution">
    <text evidence="1">The sequence shown here is derived from an EMBL/GenBank/DDBJ whole genome shotgun (WGS) entry which is preliminary data.</text>
</comment>
<evidence type="ECO:0000313" key="2">
    <source>
        <dbReference type="Proteomes" id="UP000789366"/>
    </source>
</evidence>
<sequence length="345" mass="40662">MSHNCLDTWIQGQLASFAYSESSEQNNSQELNNRIKYQYCYNAHYIAHIRSNGMTEITHGNSGRISIRSDRAFIDDQTKQELNNFLHNYATIHGYPSPGRHMQKSTMPIISLPMDTTYNSIYEEYINTVKFIKGEDYKAMAFSTFHQIWNEIAPDIRFMSKASDLCDKCEQLRANIHTTDNIDNKQKYQAEYNLHRAAATIERQYYNENIEITIINQSKKDGSNIAVKYDKKNKIEWNYYDFETFFKPYFIKCNGIRTYRHFYFYHDQPGKVFMTLEPNGLKKEAIIRNNLSFDPHKPLNTISLKPISLKRQTQLFKDIRPYVHDPYKDELCFAPNENNENSDSN</sequence>
<organism evidence="1 2">
    <name type="scientific">Cetraspora pellucida</name>
    <dbReference type="NCBI Taxonomy" id="1433469"/>
    <lineage>
        <taxon>Eukaryota</taxon>
        <taxon>Fungi</taxon>
        <taxon>Fungi incertae sedis</taxon>
        <taxon>Mucoromycota</taxon>
        <taxon>Glomeromycotina</taxon>
        <taxon>Glomeromycetes</taxon>
        <taxon>Diversisporales</taxon>
        <taxon>Gigasporaceae</taxon>
        <taxon>Cetraspora</taxon>
    </lineage>
</organism>
<reference evidence="1" key="1">
    <citation type="submission" date="2021-06" db="EMBL/GenBank/DDBJ databases">
        <authorList>
            <person name="Kallberg Y."/>
            <person name="Tangrot J."/>
            <person name="Rosling A."/>
        </authorList>
    </citation>
    <scope>NUCLEOTIDE SEQUENCE</scope>
    <source>
        <strain evidence="1">28 12/20/2015</strain>
    </source>
</reference>
<evidence type="ECO:0000313" key="1">
    <source>
        <dbReference type="EMBL" id="CAG8686499.1"/>
    </source>
</evidence>
<proteinExistence type="predicted"/>
<accession>A0ACA9P0D7</accession>
<dbReference type="Proteomes" id="UP000789366">
    <property type="component" value="Unassembled WGS sequence"/>
</dbReference>
<dbReference type="EMBL" id="CAJVPW010019548">
    <property type="protein sequence ID" value="CAG8686499.1"/>
    <property type="molecule type" value="Genomic_DNA"/>
</dbReference>
<keyword evidence="2" id="KW-1185">Reference proteome</keyword>
<gene>
    <name evidence="1" type="ORF">SPELUC_LOCUS10466</name>
</gene>
<name>A0ACA9P0D7_9GLOM</name>